<feature type="compositionally biased region" description="Basic residues" evidence="1">
    <location>
        <begin position="104"/>
        <end position="117"/>
    </location>
</feature>
<organism evidence="2 3">
    <name type="scientific">Escovopsis weberi</name>
    <dbReference type="NCBI Taxonomy" id="150374"/>
    <lineage>
        <taxon>Eukaryota</taxon>
        <taxon>Fungi</taxon>
        <taxon>Dikarya</taxon>
        <taxon>Ascomycota</taxon>
        <taxon>Pezizomycotina</taxon>
        <taxon>Sordariomycetes</taxon>
        <taxon>Hypocreomycetidae</taxon>
        <taxon>Hypocreales</taxon>
        <taxon>Hypocreaceae</taxon>
        <taxon>Escovopsis</taxon>
    </lineage>
</organism>
<name>A0A0M9VRY9_ESCWE</name>
<comment type="caution">
    <text evidence="2">The sequence shown here is derived from an EMBL/GenBank/DDBJ whole genome shotgun (WGS) entry which is preliminary data.</text>
</comment>
<dbReference type="AlphaFoldDB" id="A0A0M9VRY9"/>
<evidence type="ECO:0000313" key="3">
    <source>
        <dbReference type="Proteomes" id="UP000053831"/>
    </source>
</evidence>
<proteinExistence type="predicted"/>
<reference evidence="2 3" key="1">
    <citation type="submission" date="2015-07" db="EMBL/GenBank/DDBJ databases">
        <title>The genome of the fungus Escovopsis weberi, a specialized disease agent of ant agriculture.</title>
        <authorList>
            <person name="de Man T.J."/>
            <person name="Stajich J.E."/>
            <person name="Kubicek C.P."/>
            <person name="Chenthamara K."/>
            <person name="Atanasova L."/>
            <person name="Druzhinina I.S."/>
            <person name="Birnbaum S."/>
            <person name="Barribeau S.M."/>
            <person name="Teiling C."/>
            <person name="Suen G."/>
            <person name="Currie C."/>
            <person name="Gerardo N.M."/>
        </authorList>
    </citation>
    <scope>NUCLEOTIDE SEQUENCE [LARGE SCALE GENOMIC DNA]</scope>
</reference>
<dbReference type="OrthoDB" id="5220127at2759"/>
<evidence type="ECO:0000313" key="2">
    <source>
        <dbReference type="EMBL" id="KOS17133.1"/>
    </source>
</evidence>
<gene>
    <name evidence="2" type="ORF">ESCO_006044</name>
</gene>
<evidence type="ECO:0000256" key="1">
    <source>
        <dbReference type="SAM" id="MobiDB-lite"/>
    </source>
</evidence>
<sequence>MCNKTVITFPCGHQEEKLNPCKVCSSKGYSPSDCPAQFVREETSSKFCYQEGCRWEEFGGLWRCCQCLKAPNRVSVCRWTARTGNPCQHQFCGDCTSMNVGMHTSRRSRAGKKLGASRRRDESALDEQY</sequence>
<feature type="region of interest" description="Disordered" evidence="1">
    <location>
        <begin position="104"/>
        <end position="129"/>
    </location>
</feature>
<protein>
    <submittedName>
        <fullName evidence="2">Uncharacterized protein</fullName>
    </submittedName>
</protein>
<dbReference type="EMBL" id="LGSR01000028">
    <property type="protein sequence ID" value="KOS17133.1"/>
    <property type="molecule type" value="Genomic_DNA"/>
</dbReference>
<accession>A0A0M9VRY9</accession>
<dbReference type="Proteomes" id="UP000053831">
    <property type="component" value="Unassembled WGS sequence"/>
</dbReference>
<keyword evidence="3" id="KW-1185">Reference proteome</keyword>